<dbReference type="EMBL" id="JQCP01000004">
    <property type="protein sequence ID" value="KRO01542.1"/>
    <property type="molecule type" value="Genomic_DNA"/>
</dbReference>
<protein>
    <recommendedName>
        <fullName evidence="3">Terminase</fullName>
    </recommendedName>
</protein>
<organism evidence="1 2">
    <name type="scientific">Lancefieldella rimae</name>
    <dbReference type="NCBI Taxonomy" id="1383"/>
    <lineage>
        <taxon>Bacteria</taxon>
        <taxon>Bacillati</taxon>
        <taxon>Actinomycetota</taxon>
        <taxon>Coriobacteriia</taxon>
        <taxon>Coriobacteriales</taxon>
        <taxon>Atopobiaceae</taxon>
        <taxon>Lancefieldella</taxon>
    </lineage>
</organism>
<dbReference type="GeneID" id="84904898"/>
<gene>
    <name evidence="1" type="ORF">IV60_GL001414</name>
</gene>
<proteinExistence type="predicted"/>
<comment type="caution">
    <text evidence="1">The sequence shown here is derived from an EMBL/GenBank/DDBJ whole genome shotgun (WGS) entry which is preliminary data.</text>
</comment>
<evidence type="ECO:0000313" key="2">
    <source>
        <dbReference type="Proteomes" id="UP000051927"/>
    </source>
</evidence>
<accession>A0ABR5PYN7</accession>
<reference evidence="1 2" key="1">
    <citation type="journal article" date="2015" name="Genome Announc.">
        <title>Expanding the biotechnology potential of lactobacilli through comparative genomics of 213 strains and associated genera.</title>
        <authorList>
            <person name="Sun Z."/>
            <person name="Harris H.M."/>
            <person name="McCann A."/>
            <person name="Guo C."/>
            <person name="Argimon S."/>
            <person name="Zhang W."/>
            <person name="Yang X."/>
            <person name="Jeffery I.B."/>
            <person name="Cooney J.C."/>
            <person name="Kagawa T.F."/>
            <person name="Liu W."/>
            <person name="Song Y."/>
            <person name="Salvetti E."/>
            <person name="Wrobel A."/>
            <person name="Rasinkangas P."/>
            <person name="Parkhill J."/>
            <person name="Rea M.C."/>
            <person name="O'Sullivan O."/>
            <person name="Ritari J."/>
            <person name="Douillard F.P."/>
            <person name="Paul Ross R."/>
            <person name="Yang R."/>
            <person name="Briner A.E."/>
            <person name="Felis G.E."/>
            <person name="de Vos W.M."/>
            <person name="Barrangou R."/>
            <person name="Klaenhammer T.R."/>
            <person name="Caufield P.W."/>
            <person name="Cui Y."/>
            <person name="Zhang H."/>
            <person name="O'Toole P.W."/>
        </authorList>
    </citation>
    <scope>NUCLEOTIDE SEQUENCE [LARGE SCALE GENOMIC DNA]</scope>
    <source>
        <strain evidence="1 2">DSM 7090</strain>
    </source>
</reference>
<dbReference type="Gene3D" id="3.30.420.240">
    <property type="match status" value="1"/>
</dbReference>
<evidence type="ECO:0008006" key="3">
    <source>
        <dbReference type="Google" id="ProtNLM"/>
    </source>
</evidence>
<dbReference type="Proteomes" id="UP000051927">
    <property type="component" value="Unassembled WGS sequence"/>
</dbReference>
<dbReference type="InterPro" id="IPR027417">
    <property type="entry name" value="P-loop_NTPase"/>
</dbReference>
<evidence type="ECO:0000313" key="1">
    <source>
        <dbReference type="EMBL" id="KRO01542.1"/>
    </source>
</evidence>
<sequence length="427" mass="48738">MEKDRALAHLIKQHPVRLAHMLGYDLLREGLHDRWIRDIAYGKYDMTLQAHRGSYKTTSLEVALWVIMLTQPDKTVGFLRKSEADVSEVFSAVEKMLRADVTQYIAEIIYGRPVRVTTASSTELSCDIACNVSGVSQVSGYGIGGSLTGKHWDIVCTDDIVTVRDRYSRAERERTKQVYRELQNVKNRGGRIVNTGTPWHKDDAFQLMPEPVRWPWDKTGLVTQEEAETLKKQMTHSLFAANYELRHVAEEGAVFEGECQSFTDKELLYDGLMHVDAAYGGKDGTAITCIQWRDSEPYVHGELYRETHVDKCMARILELHRELRLGTVYMEKNADKGYVADKLEGYRLPVSTYQETENKFIKISTFARGQWSHLHRLQSSVKASREYWDEVIDFTEGAEHDDAPDSLACAIRLRESAPIIHLFKGGI</sequence>
<keyword evidence="2" id="KW-1185">Reference proteome</keyword>
<dbReference type="RefSeq" id="WP_003149795.1">
    <property type="nucleotide sequence ID" value="NZ_JQCP01000004.1"/>
</dbReference>
<name>A0ABR5PYN7_9ACTN</name>
<dbReference type="Gene3D" id="3.40.50.300">
    <property type="entry name" value="P-loop containing nucleotide triphosphate hydrolases"/>
    <property type="match status" value="1"/>
</dbReference>